<gene>
    <name evidence="3" type="ORF">SAMN04489742_2066</name>
</gene>
<keyword evidence="2" id="KW-0732">Signal</keyword>
<name>A0A1H1CSG3_9MICC</name>
<dbReference type="OrthoDB" id="4939448at2"/>
<dbReference type="EMBL" id="FNKH01000002">
    <property type="protein sequence ID" value="SDQ67150.1"/>
    <property type="molecule type" value="Genomic_DNA"/>
</dbReference>
<feature type="transmembrane region" description="Helical" evidence="1">
    <location>
        <begin position="38"/>
        <end position="55"/>
    </location>
</feature>
<organism evidence="3 4">
    <name type="scientific">Crystallibacter crystallopoietes</name>
    <dbReference type="NCBI Taxonomy" id="37928"/>
    <lineage>
        <taxon>Bacteria</taxon>
        <taxon>Bacillati</taxon>
        <taxon>Actinomycetota</taxon>
        <taxon>Actinomycetes</taxon>
        <taxon>Micrococcales</taxon>
        <taxon>Micrococcaceae</taxon>
        <taxon>Crystallibacter</taxon>
    </lineage>
</organism>
<protein>
    <submittedName>
        <fullName evidence="3">Uncharacterized protein</fullName>
    </submittedName>
</protein>
<dbReference type="Proteomes" id="UP000181917">
    <property type="component" value="Unassembled WGS sequence"/>
</dbReference>
<keyword evidence="1" id="KW-1133">Transmembrane helix</keyword>
<evidence type="ECO:0000313" key="4">
    <source>
        <dbReference type="Proteomes" id="UP000181917"/>
    </source>
</evidence>
<accession>A0A1H1CSG3</accession>
<feature type="signal peptide" evidence="2">
    <location>
        <begin position="1"/>
        <end position="28"/>
    </location>
</feature>
<proteinExistence type="predicted"/>
<sequence length="209" mass="21483">MPVMARLRVLRSLAVVATVMALAAGAHVAGGGPLPAPVIMLGLGVLCLVPVTMLSSRRFSLPALSGVVGGGQFLLHQAFTVLSLSASCLPAAAETRGHHTHVTSLACRLPGAPAAGHAISDAAGVLMFAAHALATAAIVLMLARSEEALWLLTAWLRPLVLLLRPAAVPAIRLRRGIDGPVFRPAAAVCPHVHGLRGPPSRRAPVLKPL</sequence>
<feature type="chain" id="PRO_5038358661" evidence="2">
    <location>
        <begin position="29"/>
        <end position="209"/>
    </location>
</feature>
<keyword evidence="4" id="KW-1185">Reference proteome</keyword>
<keyword evidence="1" id="KW-0812">Transmembrane</keyword>
<dbReference type="STRING" id="37928.SAMN04489742_2066"/>
<dbReference type="AlphaFoldDB" id="A0A1H1CSG3"/>
<dbReference type="RefSeq" id="WP_083339685.1">
    <property type="nucleotide sequence ID" value="NZ_CP018863.1"/>
</dbReference>
<keyword evidence="1" id="KW-0472">Membrane</keyword>
<evidence type="ECO:0000256" key="1">
    <source>
        <dbReference type="SAM" id="Phobius"/>
    </source>
</evidence>
<evidence type="ECO:0000313" key="3">
    <source>
        <dbReference type="EMBL" id="SDQ67150.1"/>
    </source>
</evidence>
<evidence type="ECO:0000256" key="2">
    <source>
        <dbReference type="SAM" id="SignalP"/>
    </source>
</evidence>
<reference evidence="3 4" key="1">
    <citation type="submission" date="2016-10" db="EMBL/GenBank/DDBJ databases">
        <authorList>
            <person name="de Groot N.N."/>
        </authorList>
    </citation>
    <scope>NUCLEOTIDE SEQUENCE [LARGE SCALE GENOMIC DNA]</scope>
    <source>
        <strain evidence="3 4">DSM 20117</strain>
    </source>
</reference>